<reference evidence="4" key="1">
    <citation type="journal article" date="2019" name="Int. J. Syst. Evol. Microbiol.">
        <title>The Global Catalogue of Microorganisms (GCM) 10K type strain sequencing project: providing services to taxonomists for standard genome sequencing and annotation.</title>
        <authorList>
            <consortium name="The Broad Institute Genomics Platform"/>
            <consortium name="The Broad Institute Genome Sequencing Center for Infectious Disease"/>
            <person name="Wu L."/>
            <person name="Ma J."/>
        </authorList>
    </citation>
    <scope>NUCLEOTIDE SEQUENCE [LARGE SCALE GENOMIC DNA]</scope>
    <source>
        <strain evidence="4">JCM 9371</strain>
    </source>
</reference>
<dbReference type="Pfam" id="PF07885">
    <property type="entry name" value="Ion_trans_2"/>
    <property type="match status" value="1"/>
</dbReference>
<dbReference type="Proteomes" id="UP001597063">
    <property type="component" value="Unassembled WGS sequence"/>
</dbReference>
<gene>
    <name evidence="3" type="ORF">ACFQZM_31645</name>
</gene>
<accession>A0ABW2XTD0</accession>
<keyword evidence="1" id="KW-1133">Transmembrane helix</keyword>
<feature type="transmembrane region" description="Helical" evidence="1">
    <location>
        <begin position="5"/>
        <end position="22"/>
    </location>
</feature>
<name>A0ABW2XTD0_9ACTN</name>
<feature type="transmembrane region" description="Helical" evidence="1">
    <location>
        <begin position="62"/>
        <end position="83"/>
    </location>
</feature>
<sequence>MTRAVVRPVLTAACLVTAYYAAPLDRGFTTATAFVLGASLVALGGVIAWYARSIIRAQHPRLRAVEALGMSLPVFLLLFSLAYRLMDQGTPGAFSERLSRTDALYFTVTVFSSVGFGDITPRTEAARVLTMVQMLGNLLIFGLAARILLNAVRQGLDRRTRDRAGGPGPPPP</sequence>
<dbReference type="RefSeq" id="WP_207400112.1">
    <property type="nucleotide sequence ID" value="NZ_CAACUY010000156.1"/>
</dbReference>
<dbReference type="GO" id="GO:0034220">
    <property type="term" value="P:monoatomic ion transmembrane transport"/>
    <property type="evidence" value="ECO:0007669"/>
    <property type="project" value="UniProtKB-KW"/>
</dbReference>
<evidence type="ECO:0000313" key="3">
    <source>
        <dbReference type="EMBL" id="MFD0689082.1"/>
    </source>
</evidence>
<keyword evidence="3" id="KW-0407">Ion channel</keyword>
<keyword evidence="3" id="KW-0813">Transport</keyword>
<protein>
    <submittedName>
        <fullName evidence="3">Potassium channel family protein</fullName>
    </submittedName>
</protein>
<dbReference type="Gene3D" id="1.10.287.70">
    <property type="match status" value="1"/>
</dbReference>
<feature type="domain" description="Potassium channel" evidence="2">
    <location>
        <begin position="74"/>
        <end position="153"/>
    </location>
</feature>
<feature type="transmembrane region" description="Helical" evidence="1">
    <location>
        <begin position="28"/>
        <end position="50"/>
    </location>
</feature>
<comment type="caution">
    <text evidence="3">The sequence shown here is derived from an EMBL/GenBank/DDBJ whole genome shotgun (WGS) entry which is preliminary data.</text>
</comment>
<evidence type="ECO:0000256" key="1">
    <source>
        <dbReference type="SAM" id="Phobius"/>
    </source>
</evidence>
<keyword evidence="4" id="KW-1185">Reference proteome</keyword>
<keyword evidence="3" id="KW-0406">Ion transport</keyword>
<dbReference type="SUPFAM" id="SSF81324">
    <property type="entry name" value="Voltage-gated potassium channels"/>
    <property type="match status" value="1"/>
</dbReference>
<organism evidence="3 4">
    <name type="scientific">Actinomadura fibrosa</name>
    <dbReference type="NCBI Taxonomy" id="111802"/>
    <lineage>
        <taxon>Bacteria</taxon>
        <taxon>Bacillati</taxon>
        <taxon>Actinomycetota</taxon>
        <taxon>Actinomycetes</taxon>
        <taxon>Streptosporangiales</taxon>
        <taxon>Thermomonosporaceae</taxon>
        <taxon>Actinomadura</taxon>
    </lineage>
</organism>
<dbReference type="EMBL" id="JBHTGP010000016">
    <property type="protein sequence ID" value="MFD0689082.1"/>
    <property type="molecule type" value="Genomic_DNA"/>
</dbReference>
<dbReference type="InterPro" id="IPR013099">
    <property type="entry name" value="K_chnl_dom"/>
</dbReference>
<keyword evidence="1" id="KW-0812">Transmembrane</keyword>
<keyword evidence="1" id="KW-0472">Membrane</keyword>
<evidence type="ECO:0000259" key="2">
    <source>
        <dbReference type="Pfam" id="PF07885"/>
    </source>
</evidence>
<proteinExistence type="predicted"/>
<evidence type="ECO:0000313" key="4">
    <source>
        <dbReference type="Proteomes" id="UP001597063"/>
    </source>
</evidence>
<feature type="transmembrane region" description="Helical" evidence="1">
    <location>
        <begin position="128"/>
        <end position="149"/>
    </location>
</feature>